<gene>
    <name evidence="2" type="ORF">HMPREF9249_02386</name>
</gene>
<sequence length="433" mass="49537">MAEKRLMDMLKETKTEKADTLSNSKEEREASTKELNLEVSKNEDKEEKTLVEDQSADKVEEDTSEKSDGIPKYAERHFERSNNTIPDFLESAEKIPVYMREFVAQHRRRMSSHSKLSEDDLLYAYGESVDTFKTANGNLTMLKMRIEANNAPIYVPMNHAGANYRYLEDLVGQRLKVAIDQFVQTNEAEVDAEYILLGSLQQAEFVIGGTQYSEYLKDPQAYRKEVREGVITQIIERPERMIVEDGERKLIPNRSMVFIDYRGMTIGMREQDFYYRSLITPLHKRAFIGQKVKFMVTRIRKGDYRDSPTAQEDAKNGMNVPRGIRYFFDTTRLPLVPNPSDIVRKKLNHHTIFIAHIVRVDSVKGILVEVAPKYWIKGVLPANSPVQPTALDATAHTPVAVRLTGIDFKTKSGTCQIMRFPKGIARPGIASFI</sequence>
<comment type="caution">
    <text evidence="2">The sequence shown here is derived from an EMBL/GenBank/DDBJ whole genome shotgun (WGS) entry which is preliminary data.</text>
</comment>
<dbReference type="RefSeq" id="WP_005729871.1">
    <property type="nucleotide sequence ID" value="NZ_JH932275.1"/>
</dbReference>
<organism evidence="2 3">
    <name type="scientific">Lactobacillus crispatus FB077-07</name>
    <dbReference type="NCBI Taxonomy" id="883092"/>
    <lineage>
        <taxon>Bacteria</taxon>
        <taxon>Bacillati</taxon>
        <taxon>Bacillota</taxon>
        <taxon>Bacilli</taxon>
        <taxon>Lactobacillales</taxon>
        <taxon>Lactobacillaceae</taxon>
        <taxon>Lactobacillus</taxon>
    </lineage>
</organism>
<evidence type="ECO:0000313" key="2">
    <source>
        <dbReference type="EMBL" id="EKB62163.1"/>
    </source>
</evidence>
<protein>
    <submittedName>
        <fullName evidence="2">Uncharacterized protein</fullName>
    </submittedName>
</protein>
<dbReference type="OrthoDB" id="2303930at2"/>
<dbReference type="Proteomes" id="UP000004722">
    <property type="component" value="Unassembled WGS sequence"/>
</dbReference>
<feature type="region of interest" description="Disordered" evidence="1">
    <location>
        <begin position="1"/>
        <end position="72"/>
    </location>
</feature>
<evidence type="ECO:0000313" key="3">
    <source>
        <dbReference type="Proteomes" id="UP000004722"/>
    </source>
</evidence>
<dbReference type="AlphaFoldDB" id="K1MI77"/>
<accession>K1MI77</accession>
<reference evidence="2 3" key="1">
    <citation type="submission" date="2012-07" db="EMBL/GenBank/DDBJ databases">
        <title>The Genome Sequence of Lactobacillus crispatus FB077-07.</title>
        <authorList>
            <consortium name="The Broad Institute Genome Sequencing Platform"/>
            <person name="Earl A."/>
            <person name="Ward D."/>
            <person name="Feldgarden M."/>
            <person name="Gevers D."/>
            <person name="Saerens B."/>
            <person name="Vaneechoutte M."/>
            <person name="Walker B."/>
            <person name="Young S.K."/>
            <person name="Zeng Q."/>
            <person name="Gargeya S."/>
            <person name="Fitzgerald M."/>
            <person name="Haas B."/>
            <person name="Abouelleil A."/>
            <person name="Alvarado L."/>
            <person name="Arachchi H.M."/>
            <person name="Berlin A.M."/>
            <person name="Chapman S.B."/>
            <person name="Goldberg J."/>
            <person name="Griggs A."/>
            <person name="Gujja S."/>
            <person name="Hansen M."/>
            <person name="Howarth C."/>
            <person name="Imamovic A."/>
            <person name="Larimer J."/>
            <person name="McCowen C."/>
            <person name="Montmayeur A."/>
            <person name="Murphy C."/>
            <person name="Neiman D."/>
            <person name="Pearson M."/>
            <person name="Priest M."/>
            <person name="Roberts A."/>
            <person name="Saif S."/>
            <person name="Shea T."/>
            <person name="Sisk P."/>
            <person name="Sykes S."/>
            <person name="Wortman J."/>
            <person name="Nusbaum C."/>
            <person name="Birren B."/>
        </authorList>
    </citation>
    <scope>NUCLEOTIDE SEQUENCE [LARGE SCALE GENOMIC DNA]</scope>
    <source>
        <strain evidence="2 3">FB077-07</strain>
    </source>
</reference>
<name>K1MI77_9LACO</name>
<dbReference type="PATRIC" id="fig|883092.3.peg.2370"/>
<dbReference type="EMBL" id="AGZG01000115">
    <property type="protein sequence ID" value="EKB62163.1"/>
    <property type="molecule type" value="Genomic_DNA"/>
</dbReference>
<feature type="compositionally biased region" description="Basic and acidic residues" evidence="1">
    <location>
        <begin position="1"/>
        <end position="58"/>
    </location>
</feature>
<evidence type="ECO:0000256" key="1">
    <source>
        <dbReference type="SAM" id="MobiDB-lite"/>
    </source>
</evidence>
<dbReference type="HOGENOM" id="CLU_632812_0_0_9"/>
<proteinExistence type="predicted"/>